<keyword evidence="1" id="KW-0472">Membrane</keyword>
<evidence type="ECO:0000256" key="1">
    <source>
        <dbReference type="SAM" id="Phobius"/>
    </source>
</evidence>
<dbReference type="EMBL" id="VXRY01000054">
    <property type="protein sequence ID" value="MXY32728.1"/>
    <property type="molecule type" value="Genomic_DNA"/>
</dbReference>
<feature type="transmembrane region" description="Helical" evidence="1">
    <location>
        <begin position="80"/>
        <end position="109"/>
    </location>
</feature>
<organism evidence="3">
    <name type="scientific">Boseongicola sp. SB0664_bin_43</name>
    <dbReference type="NCBI Taxonomy" id="2604844"/>
    <lineage>
        <taxon>Bacteria</taxon>
        <taxon>Pseudomonadati</taxon>
        <taxon>Pseudomonadota</taxon>
        <taxon>Alphaproteobacteria</taxon>
        <taxon>Rhodobacterales</taxon>
        <taxon>Paracoccaceae</taxon>
        <taxon>Boseongicola</taxon>
    </lineage>
</organism>
<proteinExistence type="predicted"/>
<sequence length="214" mass="24009">MFKRRNPRSYAEIVSESVYPRGGWRRALRYVALRLRRLPDPAHRISRGIAAGVFMSFTPFFGLHFFLAALLALMIRGNVLAAILATFFGNPLTFPLIASVSTGLGYWMVGQEGMPLHLTLWAFADASLDFWRNFHALFTPATADWQGLVLFLKRIFVPYLVGGLTLGVVAGVASHFLSAPLIAAYQKARVNRLKKRFAKRRKRAMARRADAPAE</sequence>
<comment type="caution">
    <text evidence="3">The sequence shown here is derived from an EMBL/GenBank/DDBJ whole genome shotgun (WGS) entry which is preliminary data.</text>
</comment>
<name>A0A6B0XW08_9RHOB</name>
<keyword evidence="1" id="KW-1133">Transmembrane helix</keyword>
<accession>A0A6B0XW08</accession>
<protein>
    <submittedName>
        <fullName evidence="3">DUF2062 domain-containing protein</fullName>
    </submittedName>
</protein>
<feature type="transmembrane region" description="Helical" evidence="1">
    <location>
        <begin position="49"/>
        <end position="73"/>
    </location>
</feature>
<keyword evidence="1" id="KW-0812">Transmembrane</keyword>
<feature type="transmembrane region" description="Helical" evidence="1">
    <location>
        <begin position="159"/>
        <end position="185"/>
    </location>
</feature>
<dbReference type="AlphaFoldDB" id="A0A6B0XW08"/>
<dbReference type="Pfam" id="PF09835">
    <property type="entry name" value="DUF2062"/>
    <property type="match status" value="1"/>
</dbReference>
<evidence type="ECO:0000259" key="2">
    <source>
        <dbReference type="Pfam" id="PF09835"/>
    </source>
</evidence>
<feature type="domain" description="DUF2062" evidence="2">
    <location>
        <begin position="26"/>
        <end position="189"/>
    </location>
</feature>
<gene>
    <name evidence="3" type="ORF">F4Y60_01285</name>
</gene>
<evidence type="ECO:0000313" key="3">
    <source>
        <dbReference type="EMBL" id="MXY32728.1"/>
    </source>
</evidence>
<dbReference type="InterPro" id="IPR018639">
    <property type="entry name" value="DUF2062"/>
</dbReference>
<dbReference type="PANTHER" id="PTHR40547:SF1">
    <property type="entry name" value="SLL0298 PROTEIN"/>
    <property type="match status" value="1"/>
</dbReference>
<reference evidence="3" key="1">
    <citation type="submission" date="2019-09" db="EMBL/GenBank/DDBJ databases">
        <title>Characterisation of the sponge microbiome using genome-centric metagenomics.</title>
        <authorList>
            <person name="Engelberts J.P."/>
            <person name="Robbins S.J."/>
            <person name="De Goeij J.M."/>
            <person name="Aranda M."/>
            <person name="Bell S.C."/>
            <person name="Webster N.S."/>
        </authorList>
    </citation>
    <scope>NUCLEOTIDE SEQUENCE</scope>
    <source>
        <strain evidence="3">SB0664_bin_43</strain>
    </source>
</reference>
<dbReference type="PANTHER" id="PTHR40547">
    <property type="entry name" value="SLL0298 PROTEIN"/>
    <property type="match status" value="1"/>
</dbReference>